<dbReference type="RefSeq" id="WP_154445466.1">
    <property type="nucleotide sequence ID" value="NZ_WIND01000002.1"/>
</dbReference>
<protein>
    <submittedName>
        <fullName evidence="1">Head-tail adaptor protein</fullName>
    </submittedName>
</protein>
<evidence type="ECO:0000313" key="2">
    <source>
        <dbReference type="Proteomes" id="UP000474957"/>
    </source>
</evidence>
<keyword evidence="2" id="KW-1185">Reference proteome</keyword>
<comment type="caution">
    <text evidence="1">The sequence shown here is derived from an EMBL/GenBank/DDBJ whole genome shotgun (WGS) entry which is preliminary data.</text>
</comment>
<proteinExistence type="predicted"/>
<dbReference type="Pfam" id="PF05521">
    <property type="entry name" value="Phage_HCP"/>
    <property type="match status" value="1"/>
</dbReference>
<accession>A0A6L5YXE2</accession>
<organism evidence="1 2">
    <name type="scientific">Halovulum marinum</name>
    <dbReference type="NCBI Taxonomy" id="2662447"/>
    <lineage>
        <taxon>Bacteria</taxon>
        <taxon>Pseudomonadati</taxon>
        <taxon>Pseudomonadota</taxon>
        <taxon>Alphaproteobacteria</taxon>
        <taxon>Rhodobacterales</taxon>
        <taxon>Paracoccaceae</taxon>
        <taxon>Halovulum</taxon>
    </lineage>
</organism>
<name>A0A6L5YXE2_9RHOB</name>
<dbReference type="InterPro" id="IPR008767">
    <property type="entry name" value="Phage_SPP1_head-tail_adaptor"/>
</dbReference>
<evidence type="ECO:0000313" key="1">
    <source>
        <dbReference type="EMBL" id="MSU89003.1"/>
    </source>
</evidence>
<sequence>MKLPKLTRRLALEERVRTSDGMGGHEGAWTQVGQLWAELVARTGSEGSVGGRAASRQVWRITVRGAPDGAPSRPRPEQRLREDNRVFNILSVAEADPEGRFLVCRAEEGLAV</sequence>
<dbReference type="AlphaFoldDB" id="A0A6L5YXE2"/>
<dbReference type="EMBL" id="WIND01000002">
    <property type="protein sequence ID" value="MSU89003.1"/>
    <property type="molecule type" value="Genomic_DNA"/>
</dbReference>
<reference evidence="1 2" key="1">
    <citation type="submission" date="2019-10" db="EMBL/GenBank/DDBJ databases">
        <title>Cognatihalovulum marinum gen. nov. sp. nov., a new member of the family Rhodobacteraceae isolated from deep seawater of the Northwest Indian Ocean.</title>
        <authorList>
            <person name="Ruan C."/>
            <person name="Wang J."/>
            <person name="Zheng X."/>
            <person name="Song L."/>
            <person name="Zhu Y."/>
            <person name="Huang Y."/>
            <person name="Lu Z."/>
            <person name="Du W."/>
            <person name="Huang L."/>
            <person name="Dai X."/>
        </authorList>
    </citation>
    <scope>NUCLEOTIDE SEQUENCE [LARGE SCALE GENOMIC DNA]</scope>
    <source>
        <strain evidence="1 2">2CG4</strain>
    </source>
</reference>
<gene>
    <name evidence="1" type="ORF">GE300_05105</name>
</gene>
<dbReference type="Gene3D" id="2.40.10.270">
    <property type="entry name" value="Bacteriophage SPP1 head-tail adaptor protein"/>
    <property type="match status" value="1"/>
</dbReference>
<dbReference type="Proteomes" id="UP000474957">
    <property type="component" value="Unassembled WGS sequence"/>
</dbReference>
<dbReference type="InterPro" id="IPR038666">
    <property type="entry name" value="SSP1_head-tail_sf"/>
</dbReference>